<organism evidence="2 3">
    <name type="scientific">Paraglaciecola mesophila</name>
    <dbReference type="NCBI Taxonomy" id="197222"/>
    <lineage>
        <taxon>Bacteria</taxon>
        <taxon>Pseudomonadati</taxon>
        <taxon>Pseudomonadota</taxon>
        <taxon>Gammaproteobacteria</taxon>
        <taxon>Alteromonadales</taxon>
        <taxon>Alteromonadaceae</taxon>
        <taxon>Paraglaciecola</taxon>
    </lineage>
</organism>
<accession>A0A857JFW1</accession>
<evidence type="ECO:0000313" key="3">
    <source>
        <dbReference type="Proteomes" id="UP000464524"/>
    </source>
</evidence>
<evidence type="ECO:0000256" key="1">
    <source>
        <dbReference type="SAM" id="MobiDB-lite"/>
    </source>
</evidence>
<dbReference type="Proteomes" id="UP000464524">
    <property type="component" value="Chromosome"/>
</dbReference>
<dbReference type="RefSeq" id="WP_160178686.1">
    <property type="nucleotide sequence ID" value="NZ_CP047656.1"/>
</dbReference>
<evidence type="ECO:0000313" key="2">
    <source>
        <dbReference type="EMBL" id="QHJ10883.1"/>
    </source>
</evidence>
<dbReference type="EMBL" id="CP047656">
    <property type="protein sequence ID" value="QHJ10883.1"/>
    <property type="molecule type" value="Genomic_DNA"/>
</dbReference>
<dbReference type="KEGG" id="pmes:FX988_01105"/>
<feature type="compositionally biased region" description="Polar residues" evidence="1">
    <location>
        <begin position="40"/>
        <end position="52"/>
    </location>
</feature>
<reference evidence="2 3" key="1">
    <citation type="submission" date="2019-12" db="EMBL/GenBank/DDBJ databases">
        <title>Genome sequencing and assembly of endphytes of Porphyra tenera.</title>
        <authorList>
            <person name="Park J.M."/>
            <person name="Shin R."/>
            <person name="Jo S.H."/>
        </authorList>
    </citation>
    <scope>NUCLEOTIDE SEQUENCE [LARGE SCALE GENOMIC DNA]</scope>
    <source>
        <strain evidence="2 3">GPM4</strain>
    </source>
</reference>
<protein>
    <submittedName>
        <fullName evidence="2">Uncharacterized protein</fullName>
    </submittedName>
</protein>
<feature type="compositionally biased region" description="Polar residues" evidence="1">
    <location>
        <begin position="1"/>
        <end position="18"/>
    </location>
</feature>
<dbReference type="AlphaFoldDB" id="A0A857JFW1"/>
<dbReference type="OrthoDB" id="6388597at2"/>
<proteinExistence type="predicted"/>
<sequence length="114" mass="11910">MQVQSASQAVNPMNTSEVNRPKGPPPPPREGGVPPGLESAVSTLSSEEQSAVTDMLASLSKDQQTTLKSQLDSLGDNASSMSQEELGSAFKDILTTLSAEQSDSSSLNKIDVFA</sequence>
<feature type="region of interest" description="Disordered" evidence="1">
    <location>
        <begin position="1"/>
        <end position="52"/>
    </location>
</feature>
<gene>
    <name evidence="2" type="ORF">FX988_01105</name>
</gene>
<keyword evidence="3" id="KW-1185">Reference proteome</keyword>
<name>A0A857JFW1_9ALTE</name>